<feature type="domain" description="Fibronectin type-III" evidence="2">
    <location>
        <begin position="811"/>
        <end position="897"/>
    </location>
</feature>
<dbReference type="GO" id="GO:0016020">
    <property type="term" value="C:membrane"/>
    <property type="evidence" value="ECO:0007669"/>
    <property type="project" value="InterPro"/>
</dbReference>
<dbReference type="STRING" id="1852522.SAMN06295960_1279"/>
<evidence type="ECO:0000259" key="3">
    <source>
        <dbReference type="PROSITE" id="PS51272"/>
    </source>
</evidence>
<dbReference type="PANTHER" id="PTHR43308">
    <property type="entry name" value="OUTER MEMBRANE PROTEIN ALPHA-RELATED"/>
    <property type="match status" value="1"/>
</dbReference>
<dbReference type="Pfam" id="PF05345">
    <property type="entry name" value="He_PIG"/>
    <property type="match status" value="1"/>
</dbReference>
<dbReference type="CDD" id="cd00063">
    <property type="entry name" value="FN3"/>
    <property type="match status" value="2"/>
</dbReference>
<gene>
    <name evidence="4" type="ORF">SAMN06295960_1279</name>
</gene>
<sequence>MMAARNVKVVFKIWLVFIVIFAAVPLSFTQASAISNGSKPSVLTIGELPIGSKLRDSSTWDFFTASMNGTDFAEDDKRVHKTAPITWILVVRDAYTPGTSMFLSKEIIAVFEGNHTPNYNDLGGPEQWLNNRFRFAMSQSFQDAIIPSSTDPHEQYDLLNHNYFFNLSAPETGDFTDKNPYAEVKVVPPEYVTSASFNATYYMTRTSWPYLNLPKMLNSQTGKIDPVDPIQKGIRPAVNLNSNTLVAGPYTDPTDGESYYILVDGNYRGTAALESPEMSVGQVVNVRFEIMKGNATIDKDYQKAVDITISGYSPAPDGTIGTFAGMSLTGQQSTVSVQFVDGVAMVPLSLHAAQEQTLHFHINGLLLPDVELIVQPTAHAEYNVTIVQQPRGPLEEGGGQLDVQPILQVIDKYGNPLTGEMVHAIEKSNSGNWTLAGNGPIMVDEQGMAAFTALLATNESTTQDVEQAVIEFVLAGVSVAESAPFRIKKDSGKIITQMRPVPYVADNPVMDDKGGKFKKIDSNLYITKESYMDLLFELRKPEQVDIYVNGEKRASGKKINSIFQVVEGNLLSFDSVDPLLDIYKLRIRQQPVLSSKDEIKIVARSGAIGANTDTESIEFVQAPTRITLNTPQLLKSYSRVTFTGNMDVAAKLPIGITTSDGYIESIISHNDGNFSIEFIAPFVPGMMSLMVATPGMEQNVETVKNIVIYESLKMVPPYTCEGTVESALTCQLTALGGYGERTWSIISGDLPSGVTLDPRTGLLSGVPESAGTYIAEIEVSDSTIEKANVTVTMMIKPQQPDPDIEAPTWPNDSELIAWDVTQTSTKLSWPSATDNVGVTDYRIYVDGKAFTTVSNSVYAATVTGLMANTHYTFKVMAFDAEGNESVGLTALVKTLPQQPESDIEAPTWPNDSELIASDVTQSSAKLSWPSAADNVGVTDYRIYVDDKAFMTVSSSVYAATVTGLTANTHYTFKVTAHDAAGNESAPISKQATTARSSSGGSGSQGGYVLSSNADLEELHVWDEDKRLELSPSFAADTTSYAARTQAEQVRIAVKPARSAAKVLLNGKVITDSTMAHLEEGDNMLVLIVQAENGSKKEYTLNIHREIPKPSEPTIHFTDIAGHWAKSDIKRAAAKGFVSGYPNGTFQPNHPITRSEVTVMLAGALKLDSKGTAPAAFTDIDQIGTWAKQAITQAVQTGIIYGYKDGSFRPNSQLTRAEMAVMIARALKLQPNINASTGFADDESIPQWAKGAIEAVHARSIMNGRGQNRFEPNERATRVETTVILLRMLDYLEYKED</sequence>
<dbReference type="InterPro" id="IPR036116">
    <property type="entry name" value="FN3_sf"/>
</dbReference>
<dbReference type="InterPro" id="IPR025883">
    <property type="entry name" value="Cadherin-like_domain"/>
</dbReference>
<feature type="domain" description="Fibronectin type-III" evidence="2">
    <location>
        <begin position="910"/>
        <end position="997"/>
    </location>
</feature>
<name>A0A1X7J748_9BACL</name>
<organism evidence="4 5">
    <name type="scientific">Paenibacillus aquistagni</name>
    <dbReference type="NCBI Taxonomy" id="1852522"/>
    <lineage>
        <taxon>Bacteria</taxon>
        <taxon>Bacillati</taxon>
        <taxon>Bacillota</taxon>
        <taxon>Bacilli</taxon>
        <taxon>Bacillales</taxon>
        <taxon>Paenibacillaceae</taxon>
        <taxon>Paenibacillus</taxon>
    </lineage>
</organism>
<protein>
    <submittedName>
        <fullName evidence="4">Fibronectin type III domain-containing protein</fullName>
    </submittedName>
</protein>
<feature type="domain" description="SLH" evidence="3">
    <location>
        <begin position="1173"/>
        <end position="1236"/>
    </location>
</feature>
<dbReference type="SUPFAM" id="SSF49265">
    <property type="entry name" value="Fibronectin type III"/>
    <property type="match status" value="1"/>
</dbReference>
<feature type="region of interest" description="Disordered" evidence="1">
    <location>
        <begin position="983"/>
        <end position="1006"/>
    </location>
</feature>
<dbReference type="InterPro" id="IPR051465">
    <property type="entry name" value="Cell_Envelope_Struct_Comp"/>
</dbReference>
<dbReference type="PROSITE" id="PS51272">
    <property type="entry name" value="SLH"/>
    <property type="match status" value="3"/>
</dbReference>
<dbReference type="SMART" id="SM00060">
    <property type="entry name" value="FN3"/>
    <property type="match status" value="2"/>
</dbReference>
<dbReference type="GO" id="GO:0005509">
    <property type="term" value="F:calcium ion binding"/>
    <property type="evidence" value="ECO:0007669"/>
    <property type="project" value="InterPro"/>
</dbReference>
<dbReference type="InterPro" id="IPR015919">
    <property type="entry name" value="Cadherin-like_sf"/>
</dbReference>
<feature type="domain" description="SLH" evidence="3">
    <location>
        <begin position="1238"/>
        <end position="1296"/>
    </location>
</feature>
<dbReference type="Gene3D" id="2.60.40.10">
    <property type="entry name" value="Immunoglobulins"/>
    <property type="match status" value="3"/>
</dbReference>
<dbReference type="Pfam" id="PF12733">
    <property type="entry name" value="Cadherin-like"/>
    <property type="match status" value="1"/>
</dbReference>
<evidence type="ECO:0000313" key="4">
    <source>
        <dbReference type="EMBL" id="SMG23228.1"/>
    </source>
</evidence>
<dbReference type="OrthoDB" id="9799230at2"/>
<dbReference type="InterPro" id="IPR013783">
    <property type="entry name" value="Ig-like_fold"/>
</dbReference>
<dbReference type="PROSITE" id="PS50853">
    <property type="entry name" value="FN3"/>
    <property type="match status" value="2"/>
</dbReference>
<evidence type="ECO:0000256" key="1">
    <source>
        <dbReference type="SAM" id="MobiDB-lite"/>
    </source>
</evidence>
<dbReference type="Proteomes" id="UP000193834">
    <property type="component" value="Unassembled WGS sequence"/>
</dbReference>
<proteinExistence type="predicted"/>
<feature type="domain" description="SLH" evidence="3">
    <location>
        <begin position="1111"/>
        <end position="1172"/>
    </location>
</feature>
<feature type="compositionally biased region" description="Polar residues" evidence="1">
    <location>
        <begin position="985"/>
        <end position="995"/>
    </location>
</feature>
<dbReference type="EMBL" id="FXAZ01000001">
    <property type="protein sequence ID" value="SMG23228.1"/>
    <property type="molecule type" value="Genomic_DNA"/>
</dbReference>
<dbReference type="InterPro" id="IPR001119">
    <property type="entry name" value="SLH_dom"/>
</dbReference>
<dbReference type="InterPro" id="IPR003961">
    <property type="entry name" value="FN3_dom"/>
</dbReference>
<accession>A0A1X7J748</accession>
<evidence type="ECO:0000259" key="2">
    <source>
        <dbReference type="PROSITE" id="PS50853"/>
    </source>
</evidence>
<dbReference type="Pfam" id="PF00395">
    <property type="entry name" value="SLH"/>
    <property type="match status" value="3"/>
</dbReference>
<evidence type="ECO:0000313" key="5">
    <source>
        <dbReference type="Proteomes" id="UP000193834"/>
    </source>
</evidence>
<keyword evidence="5" id="KW-1185">Reference proteome</keyword>
<dbReference type="SUPFAM" id="SSF49313">
    <property type="entry name" value="Cadherin-like"/>
    <property type="match status" value="1"/>
</dbReference>
<dbReference type="Pfam" id="PF00041">
    <property type="entry name" value="fn3"/>
    <property type="match status" value="2"/>
</dbReference>
<reference evidence="4 5" key="1">
    <citation type="submission" date="2017-04" db="EMBL/GenBank/DDBJ databases">
        <authorList>
            <person name="Afonso C.L."/>
            <person name="Miller P.J."/>
            <person name="Scott M.A."/>
            <person name="Spackman E."/>
            <person name="Goraichik I."/>
            <person name="Dimitrov K.M."/>
            <person name="Suarez D.L."/>
            <person name="Swayne D.E."/>
        </authorList>
    </citation>
    <scope>NUCLEOTIDE SEQUENCE [LARGE SCALE GENOMIC DNA]</scope>
    <source>
        <strain evidence="4 5">11</strain>
    </source>
</reference>
<dbReference type="RefSeq" id="WP_085493439.1">
    <property type="nucleotide sequence ID" value="NZ_FXAZ01000001.1"/>
</dbReference>